<dbReference type="GO" id="GO:0045055">
    <property type="term" value="P:regulated exocytosis"/>
    <property type="evidence" value="ECO:0007669"/>
    <property type="project" value="TreeGrafter"/>
</dbReference>
<keyword evidence="4 5" id="KW-0472">Membrane</keyword>
<dbReference type="InterPro" id="IPR023352">
    <property type="entry name" value="MAPEG-like_dom_sf"/>
</dbReference>
<dbReference type="GO" id="GO:0005765">
    <property type="term" value="C:lysosomal membrane"/>
    <property type="evidence" value="ECO:0007669"/>
    <property type="project" value="TreeGrafter"/>
</dbReference>
<dbReference type="RefSeq" id="XP_022082805.1">
    <property type="nucleotide sequence ID" value="XM_022227113.1"/>
</dbReference>
<dbReference type="OrthoDB" id="8887147at2759"/>
<organism evidence="6 7">
    <name type="scientific">Acanthaster planci</name>
    <name type="common">Crown-of-thorns starfish</name>
    <dbReference type="NCBI Taxonomy" id="133434"/>
    <lineage>
        <taxon>Eukaryota</taxon>
        <taxon>Metazoa</taxon>
        <taxon>Echinodermata</taxon>
        <taxon>Eleutherozoa</taxon>
        <taxon>Asterozoa</taxon>
        <taxon>Asteroidea</taxon>
        <taxon>Valvatacea</taxon>
        <taxon>Valvatida</taxon>
        <taxon>Acanthasteridae</taxon>
        <taxon>Acanthaster</taxon>
    </lineage>
</organism>
<dbReference type="InterPro" id="IPR001129">
    <property type="entry name" value="Membr-assoc_MAPEG"/>
</dbReference>
<reference evidence="7" key="1">
    <citation type="submission" date="2025-08" db="UniProtKB">
        <authorList>
            <consortium name="RefSeq"/>
        </authorList>
    </citation>
    <scope>IDENTIFICATION</scope>
</reference>
<dbReference type="Proteomes" id="UP000694845">
    <property type="component" value="Unplaced"/>
</dbReference>
<feature type="transmembrane region" description="Helical" evidence="5">
    <location>
        <begin position="171"/>
        <end position="193"/>
    </location>
</feature>
<dbReference type="PANTHER" id="PTHR31004:SF1">
    <property type="entry name" value="TRANSMEMBRANE PROTEIN 79"/>
    <property type="match status" value="1"/>
</dbReference>
<dbReference type="SUPFAM" id="SSF161084">
    <property type="entry name" value="MAPEG domain-like"/>
    <property type="match status" value="1"/>
</dbReference>
<protein>
    <submittedName>
        <fullName evidence="7">Transmembrane protein 79-like isoform X1</fullName>
    </submittedName>
</protein>
<evidence type="ECO:0000256" key="1">
    <source>
        <dbReference type="ARBA" id="ARBA00004370"/>
    </source>
</evidence>
<evidence type="ECO:0000256" key="3">
    <source>
        <dbReference type="ARBA" id="ARBA00022989"/>
    </source>
</evidence>
<feature type="transmembrane region" description="Helical" evidence="5">
    <location>
        <begin position="138"/>
        <end position="159"/>
    </location>
</feature>
<dbReference type="Gene3D" id="1.20.120.550">
    <property type="entry name" value="Membrane associated eicosanoid/glutathione metabolism-like domain"/>
    <property type="match status" value="1"/>
</dbReference>
<dbReference type="KEGG" id="aplc:110975030"/>
<keyword evidence="2 5" id="KW-0812">Transmembrane</keyword>
<comment type="subcellular location">
    <subcellularLocation>
        <location evidence="1">Membrane</location>
    </subcellularLocation>
</comment>
<feature type="transmembrane region" description="Helical" evidence="5">
    <location>
        <begin position="31"/>
        <end position="50"/>
    </location>
</feature>
<proteinExistence type="predicted"/>
<evidence type="ECO:0000313" key="7">
    <source>
        <dbReference type="RefSeq" id="XP_022082805.1"/>
    </source>
</evidence>
<dbReference type="Pfam" id="PF01124">
    <property type="entry name" value="MAPEG"/>
    <property type="match status" value="1"/>
</dbReference>
<keyword evidence="6" id="KW-1185">Reference proteome</keyword>
<dbReference type="OMA" id="HEHYVEV"/>
<keyword evidence="3 5" id="KW-1133">Transmembrane helix</keyword>
<evidence type="ECO:0000256" key="4">
    <source>
        <dbReference type="ARBA" id="ARBA00023136"/>
    </source>
</evidence>
<dbReference type="GO" id="GO:0032588">
    <property type="term" value="C:trans-Golgi network membrane"/>
    <property type="evidence" value="ECO:0007669"/>
    <property type="project" value="TreeGrafter"/>
</dbReference>
<accession>A0A8B7XS28</accession>
<dbReference type="AlphaFoldDB" id="A0A8B7XS28"/>
<evidence type="ECO:0000256" key="2">
    <source>
        <dbReference type="ARBA" id="ARBA00022692"/>
    </source>
</evidence>
<dbReference type="GeneID" id="110975030"/>
<feature type="transmembrane region" description="Helical" evidence="5">
    <location>
        <begin position="62"/>
        <end position="83"/>
    </location>
</feature>
<name>A0A8B7XS28_ACAPL</name>
<evidence type="ECO:0000313" key="6">
    <source>
        <dbReference type="Proteomes" id="UP000694845"/>
    </source>
</evidence>
<gene>
    <name evidence="7" type="primary">LOC110975030</name>
</gene>
<dbReference type="PANTHER" id="PTHR31004">
    <property type="entry name" value="TRANSMEMBRANE PROTEIN 79"/>
    <property type="match status" value="1"/>
</dbReference>
<sequence length="208" mass="23726">MMYSRFDKERHVTMATKTKADLQFELRKRGIVTIAFAISVAYIAWVYIPIEVPTRPGVAGRLIFTLRWLALSILPIVIGIQLVGRIRFNNIDTAGVVTTTPYAEELVRLRQRALQNTLEQTALHVPIMLVLSTYLSSYYLKLVPIIICLFVTGRIMYYIGYVFTGDQFNRVFGFIMTSFSNMVPLMYCLYYLVTSGASYGLRVPVPLN</sequence>
<evidence type="ECO:0000256" key="5">
    <source>
        <dbReference type="SAM" id="Phobius"/>
    </source>
</evidence>